<evidence type="ECO:0000313" key="2">
    <source>
        <dbReference type="Proteomes" id="UP000188268"/>
    </source>
</evidence>
<dbReference type="AlphaFoldDB" id="A0A1R3GMV1"/>
<accession>A0A1R3GMV1</accession>
<proteinExistence type="predicted"/>
<reference evidence="1 2" key="1">
    <citation type="submission" date="2013-09" db="EMBL/GenBank/DDBJ databases">
        <title>Corchorus capsularis genome sequencing.</title>
        <authorList>
            <person name="Alam M."/>
            <person name="Haque M.S."/>
            <person name="Islam M.S."/>
            <person name="Emdad E.M."/>
            <person name="Islam M.M."/>
            <person name="Ahmed B."/>
            <person name="Halim A."/>
            <person name="Hossen Q.M.M."/>
            <person name="Hossain M.Z."/>
            <person name="Ahmed R."/>
            <person name="Khan M.M."/>
            <person name="Islam R."/>
            <person name="Rashid M.M."/>
            <person name="Khan S.A."/>
            <person name="Rahman M.S."/>
            <person name="Alam M."/>
        </authorList>
    </citation>
    <scope>NUCLEOTIDE SEQUENCE [LARGE SCALE GENOMIC DNA]</scope>
    <source>
        <strain evidence="2">cv. CVL-1</strain>
        <tissue evidence="1">Whole seedling</tissue>
    </source>
</reference>
<dbReference type="Proteomes" id="UP000188268">
    <property type="component" value="Unassembled WGS sequence"/>
</dbReference>
<dbReference type="Gramene" id="OMO59379">
    <property type="protein sequence ID" value="OMO59379"/>
    <property type="gene ID" value="CCACVL1_24870"/>
</dbReference>
<organism evidence="1 2">
    <name type="scientific">Corchorus capsularis</name>
    <name type="common">Jute</name>
    <dbReference type="NCBI Taxonomy" id="210143"/>
    <lineage>
        <taxon>Eukaryota</taxon>
        <taxon>Viridiplantae</taxon>
        <taxon>Streptophyta</taxon>
        <taxon>Embryophyta</taxon>
        <taxon>Tracheophyta</taxon>
        <taxon>Spermatophyta</taxon>
        <taxon>Magnoliopsida</taxon>
        <taxon>eudicotyledons</taxon>
        <taxon>Gunneridae</taxon>
        <taxon>Pentapetalae</taxon>
        <taxon>rosids</taxon>
        <taxon>malvids</taxon>
        <taxon>Malvales</taxon>
        <taxon>Malvaceae</taxon>
        <taxon>Grewioideae</taxon>
        <taxon>Apeibeae</taxon>
        <taxon>Corchorus</taxon>
    </lineage>
</organism>
<evidence type="ECO:0000313" key="1">
    <source>
        <dbReference type="EMBL" id="OMO59379.1"/>
    </source>
</evidence>
<keyword evidence="2" id="KW-1185">Reference proteome</keyword>
<dbReference type="EMBL" id="AWWV01013976">
    <property type="protein sequence ID" value="OMO59379.1"/>
    <property type="molecule type" value="Genomic_DNA"/>
</dbReference>
<comment type="caution">
    <text evidence="1">The sequence shown here is derived from an EMBL/GenBank/DDBJ whole genome shotgun (WGS) entry which is preliminary data.</text>
</comment>
<protein>
    <submittedName>
        <fullName evidence="1">Uncharacterized protein</fullName>
    </submittedName>
</protein>
<name>A0A1R3GMV1_COCAP</name>
<sequence length="21" mass="2520">MASRPTLMFKLDKLFSTVRMF</sequence>
<gene>
    <name evidence="1" type="ORF">CCACVL1_24870</name>
</gene>